<dbReference type="Proteomes" id="UP000007797">
    <property type="component" value="Unassembled WGS sequence"/>
</dbReference>
<dbReference type="RefSeq" id="XP_004353784.1">
    <property type="nucleotide sequence ID" value="XM_004353732.1"/>
</dbReference>
<feature type="region of interest" description="Disordered" evidence="1">
    <location>
        <begin position="1"/>
        <end position="26"/>
    </location>
</feature>
<sequence length="56" mass="6205">MNSKRKDSEVSGSTRTVGAESPWDSPTFEGVALFTSTFADNKKGYPHYDQPQQPLL</sequence>
<organism evidence="2 3">
    <name type="scientific">Cavenderia fasciculata</name>
    <name type="common">Slime mold</name>
    <name type="synonym">Dictyostelium fasciculatum</name>
    <dbReference type="NCBI Taxonomy" id="261658"/>
    <lineage>
        <taxon>Eukaryota</taxon>
        <taxon>Amoebozoa</taxon>
        <taxon>Evosea</taxon>
        <taxon>Eumycetozoa</taxon>
        <taxon>Dictyostelia</taxon>
        <taxon>Acytosteliales</taxon>
        <taxon>Cavenderiaceae</taxon>
        <taxon>Cavenderia</taxon>
    </lineage>
</organism>
<accession>F4QC94</accession>
<keyword evidence="3" id="KW-1185">Reference proteome</keyword>
<evidence type="ECO:0000313" key="2">
    <source>
        <dbReference type="EMBL" id="EGG14375.1"/>
    </source>
</evidence>
<proteinExistence type="predicted"/>
<gene>
    <name evidence="2" type="ORF">DFA_12147</name>
</gene>
<name>F4QC94_CACFS</name>
<protein>
    <submittedName>
        <fullName evidence="2">Uncharacterized protein</fullName>
    </submittedName>
</protein>
<reference evidence="3" key="1">
    <citation type="journal article" date="2011" name="Genome Res.">
        <title>Phylogeny-wide analysis of social amoeba genomes highlights ancient origins for complex intercellular communication.</title>
        <authorList>
            <person name="Heidel A.J."/>
            <person name="Lawal H.M."/>
            <person name="Felder M."/>
            <person name="Schilde C."/>
            <person name="Helps N.R."/>
            <person name="Tunggal B."/>
            <person name="Rivero F."/>
            <person name="John U."/>
            <person name="Schleicher M."/>
            <person name="Eichinger L."/>
            <person name="Platzer M."/>
            <person name="Noegel A.A."/>
            <person name="Schaap P."/>
            <person name="Gloeckner G."/>
        </authorList>
    </citation>
    <scope>NUCLEOTIDE SEQUENCE [LARGE SCALE GENOMIC DNA]</scope>
    <source>
        <strain evidence="3">SH3</strain>
    </source>
</reference>
<dbReference type="EMBL" id="GL883029">
    <property type="protein sequence ID" value="EGG14375.1"/>
    <property type="molecule type" value="Genomic_DNA"/>
</dbReference>
<dbReference type="KEGG" id="dfa:DFA_12147"/>
<dbReference type="AlphaFoldDB" id="F4QC94"/>
<dbReference type="GeneID" id="14865283"/>
<evidence type="ECO:0000313" key="3">
    <source>
        <dbReference type="Proteomes" id="UP000007797"/>
    </source>
</evidence>
<evidence type="ECO:0000256" key="1">
    <source>
        <dbReference type="SAM" id="MobiDB-lite"/>
    </source>
</evidence>